<dbReference type="InterPro" id="IPR001845">
    <property type="entry name" value="HTH_ArsR_DNA-bd_dom"/>
</dbReference>
<dbReference type="CDD" id="cd00090">
    <property type="entry name" value="HTH_ARSR"/>
    <property type="match status" value="1"/>
</dbReference>
<dbReference type="SMART" id="SM00418">
    <property type="entry name" value="HTH_ARSR"/>
    <property type="match status" value="1"/>
</dbReference>
<evidence type="ECO:0000256" key="3">
    <source>
        <dbReference type="ARBA" id="ARBA00023163"/>
    </source>
</evidence>
<dbReference type="InterPro" id="IPR051081">
    <property type="entry name" value="HTH_MetalResp_TranReg"/>
</dbReference>
<dbReference type="PROSITE" id="PS50987">
    <property type="entry name" value="HTH_ARSR_2"/>
    <property type="match status" value="1"/>
</dbReference>
<dbReference type="AlphaFoldDB" id="A0A964E3G4"/>
<dbReference type="EMBL" id="JAESVA010000003">
    <property type="protein sequence ID" value="MCB8880680.1"/>
    <property type="molecule type" value="Genomic_DNA"/>
</dbReference>
<dbReference type="Gene3D" id="1.10.10.10">
    <property type="entry name" value="Winged helix-like DNA-binding domain superfamily/Winged helix DNA-binding domain"/>
    <property type="match status" value="1"/>
</dbReference>
<dbReference type="SUPFAM" id="SSF46785">
    <property type="entry name" value="Winged helix' DNA-binding domain"/>
    <property type="match status" value="1"/>
</dbReference>
<evidence type="ECO:0000313" key="6">
    <source>
        <dbReference type="Proteomes" id="UP000721844"/>
    </source>
</evidence>
<evidence type="ECO:0000256" key="1">
    <source>
        <dbReference type="ARBA" id="ARBA00023015"/>
    </source>
</evidence>
<accession>A0A964E3G4</accession>
<comment type="caution">
    <text evidence="5">The sequence shown here is derived from an EMBL/GenBank/DDBJ whole genome shotgun (WGS) entry which is preliminary data.</text>
</comment>
<organism evidence="5 6">
    <name type="scientific">Acidisoma cellulosilyticum</name>
    <dbReference type="NCBI Taxonomy" id="2802395"/>
    <lineage>
        <taxon>Bacteria</taxon>
        <taxon>Pseudomonadati</taxon>
        <taxon>Pseudomonadota</taxon>
        <taxon>Alphaproteobacteria</taxon>
        <taxon>Acetobacterales</taxon>
        <taxon>Acidocellaceae</taxon>
        <taxon>Acidisoma</taxon>
    </lineage>
</organism>
<keyword evidence="3" id="KW-0804">Transcription</keyword>
<dbReference type="Pfam" id="PF01022">
    <property type="entry name" value="HTH_5"/>
    <property type="match status" value="1"/>
</dbReference>
<name>A0A964E3G4_9PROT</name>
<dbReference type="InterPro" id="IPR036388">
    <property type="entry name" value="WH-like_DNA-bd_sf"/>
</dbReference>
<dbReference type="GO" id="GO:0003700">
    <property type="term" value="F:DNA-binding transcription factor activity"/>
    <property type="evidence" value="ECO:0007669"/>
    <property type="project" value="InterPro"/>
</dbReference>
<keyword evidence="6" id="KW-1185">Reference proteome</keyword>
<evidence type="ECO:0000259" key="4">
    <source>
        <dbReference type="PROSITE" id="PS50987"/>
    </source>
</evidence>
<dbReference type="PRINTS" id="PR00778">
    <property type="entry name" value="HTHARSR"/>
</dbReference>
<proteinExistence type="predicted"/>
<reference evidence="5 6" key="1">
    <citation type="journal article" date="2021" name="Microorganisms">
        <title>Acidisoma silvae sp. nov. and Acidisomacellulosilytica sp. nov., Two Acidophilic Bacteria Isolated from Decaying Wood, Hydrolyzing Cellulose and Producing Poly-3-hydroxybutyrate.</title>
        <authorList>
            <person name="Mieszkin S."/>
            <person name="Pouder E."/>
            <person name="Uroz S."/>
            <person name="Simon-Colin C."/>
            <person name="Alain K."/>
        </authorList>
    </citation>
    <scope>NUCLEOTIDE SEQUENCE [LARGE SCALE GENOMIC DNA]</scope>
    <source>
        <strain evidence="5 6">HW T5.17</strain>
    </source>
</reference>
<dbReference type="Proteomes" id="UP000721844">
    <property type="component" value="Unassembled WGS sequence"/>
</dbReference>
<dbReference type="PANTHER" id="PTHR33154">
    <property type="entry name" value="TRANSCRIPTIONAL REGULATOR, ARSR FAMILY"/>
    <property type="match status" value="1"/>
</dbReference>
<sequence>MAQEPYFHPEIDAITLAEVLHALSDPVRLAIVQSIAPGEETAWNAFMVNVAPSTLSHHMKVLRNAGVIASRRDGTRCSVSLRPELSERFPGLLEAVLRLVPQTA</sequence>
<keyword evidence="2" id="KW-0238">DNA-binding</keyword>
<dbReference type="InterPro" id="IPR011991">
    <property type="entry name" value="ArsR-like_HTH"/>
</dbReference>
<dbReference type="InterPro" id="IPR036390">
    <property type="entry name" value="WH_DNA-bd_sf"/>
</dbReference>
<dbReference type="PANTHER" id="PTHR33154:SF12">
    <property type="entry name" value="TRANSCRIPTIONAL REGULATORY PROTEIN"/>
    <property type="match status" value="1"/>
</dbReference>
<dbReference type="GO" id="GO:0003677">
    <property type="term" value="F:DNA binding"/>
    <property type="evidence" value="ECO:0007669"/>
    <property type="project" value="UniProtKB-KW"/>
</dbReference>
<feature type="domain" description="HTH arsR-type" evidence="4">
    <location>
        <begin position="8"/>
        <end position="104"/>
    </location>
</feature>
<evidence type="ECO:0000256" key="2">
    <source>
        <dbReference type="ARBA" id="ARBA00023125"/>
    </source>
</evidence>
<protein>
    <submittedName>
        <fullName evidence="5">Helix-turn-helix transcriptional regulator</fullName>
    </submittedName>
</protein>
<evidence type="ECO:0000313" key="5">
    <source>
        <dbReference type="EMBL" id="MCB8880680.1"/>
    </source>
</evidence>
<gene>
    <name evidence="5" type="ORF">ACELLULO517_10595</name>
</gene>
<keyword evidence="1" id="KW-0805">Transcription regulation</keyword>
<dbReference type="RefSeq" id="WP_227307341.1">
    <property type="nucleotide sequence ID" value="NZ_JAESVA010000003.1"/>
</dbReference>